<dbReference type="HOGENOM" id="CLU_1352726_0_0_11"/>
<dbReference type="STRING" id="548476.cauri_1922"/>
<sequence length="202" mass="21776">MAVCVIFVVVHYTMRQHLLYGEVMKKAISLTIAALLLTGCGATEENGQQDSPQAQDIPEFQTVTGAGADVSSQLPSDSAWGCDSHVVNTSNGPETLKNFELEDGEATFYFAPKSSSGFNSYSYRLEFENGIMVMEDDASGDFHSFVQVYPSTEEETTLVDLGSNYLTAYFEVPVEHSDKLGALNSASAAINGELAGECEPSK</sequence>
<dbReference type="EMBL" id="CP001601">
    <property type="protein sequence ID" value="ACP33515.1"/>
    <property type="molecule type" value="Genomic_DNA"/>
</dbReference>
<organism evidence="1 2">
    <name type="scientific">Corynebacterium aurimucosum (strain ATCC 700975 / DSM 44827 / CIP 107346 / CN-1)</name>
    <name type="common">Corynebacterium nigricans</name>
    <dbReference type="NCBI Taxonomy" id="548476"/>
    <lineage>
        <taxon>Bacteria</taxon>
        <taxon>Bacillati</taxon>
        <taxon>Actinomycetota</taxon>
        <taxon>Actinomycetes</taxon>
        <taxon>Mycobacteriales</taxon>
        <taxon>Corynebacteriaceae</taxon>
        <taxon>Corynebacterium</taxon>
    </lineage>
</organism>
<reference evidence="1 2" key="1">
    <citation type="journal article" date="2010" name="BMC Genomics">
        <title>Complete genome sequence and lifestyle of black-pigmented Corynebacterium aurimucosum ATCC 700975 (formerly C. nigricans CN-1) isolated from a vaginal swab of a woman with spontaneous abortion.</title>
        <authorList>
            <person name="Trost E."/>
            <person name="Gotker S."/>
            <person name="Schneider J."/>
            <person name="Schneiker-Bekel S."/>
            <person name="Szczepanowski R."/>
            <person name="Tilker A."/>
            <person name="Viehoever P."/>
            <person name="Arnold W."/>
            <person name="Bekel T."/>
            <person name="Blom J."/>
            <person name="Gartemann K.H."/>
            <person name="Linke B."/>
            <person name="Goesmann A."/>
            <person name="Puhler A."/>
            <person name="Shukla S.K."/>
            <person name="Tauch A."/>
        </authorList>
    </citation>
    <scope>NUCLEOTIDE SEQUENCE [LARGE SCALE GENOMIC DNA]</scope>
    <source>
        <strain evidence="2">ATCC 700975 / DSM 44827 / CIP 107346 / CN-1</strain>
    </source>
</reference>
<name>C3PI61_CORA7</name>
<dbReference type="AlphaFoldDB" id="C3PI61"/>
<evidence type="ECO:0000313" key="2">
    <source>
        <dbReference type="Proteomes" id="UP000002077"/>
    </source>
</evidence>
<keyword evidence="2" id="KW-1185">Reference proteome</keyword>
<accession>C3PI61</accession>
<dbReference type="Proteomes" id="UP000002077">
    <property type="component" value="Chromosome"/>
</dbReference>
<proteinExistence type="predicted"/>
<gene>
    <name evidence="1" type="ordered locus">cauri_1922</name>
</gene>
<protein>
    <submittedName>
        <fullName evidence="1">Uncharacterized protein</fullName>
    </submittedName>
</protein>
<evidence type="ECO:0000313" key="1">
    <source>
        <dbReference type="EMBL" id="ACP33515.1"/>
    </source>
</evidence>
<dbReference type="KEGG" id="car:cauri_1922"/>